<dbReference type="PANTHER" id="PTHR24276:SF98">
    <property type="entry name" value="FI18310P1-RELATED"/>
    <property type="match status" value="1"/>
</dbReference>
<keyword evidence="2" id="KW-0378">Hydrolase</keyword>
<reference evidence="8" key="1">
    <citation type="submission" date="2014-03" db="EMBL/GenBank/DDBJ databases">
        <authorList>
            <person name="Aksoy S."/>
            <person name="Warren W."/>
            <person name="Wilson R.K."/>
        </authorList>
    </citation>
    <scope>NUCLEOTIDE SEQUENCE [LARGE SCALE GENOMIC DNA]</scope>
    <source>
        <strain evidence="8">IAEA</strain>
    </source>
</reference>
<keyword evidence="4" id="KW-1015">Disulfide bond</keyword>
<dbReference type="Pfam" id="PF00089">
    <property type="entry name" value="Trypsin"/>
    <property type="match status" value="2"/>
</dbReference>
<evidence type="ECO:0000313" key="7">
    <source>
        <dbReference type="EnsemblMetazoa" id="GBRI035757-PA"/>
    </source>
</evidence>
<evidence type="ECO:0000313" key="8">
    <source>
        <dbReference type="Proteomes" id="UP000091820"/>
    </source>
</evidence>
<evidence type="ECO:0000256" key="3">
    <source>
        <dbReference type="ARBA" id="ARBA00022825"/>
    </source>
</evidence>
<organism evidence="7 8">
    <name type="scientific">Glossina brevipalpis</name>
    <dbReference type="NCBI Taxonomy" id="37001"/>
    <lineage>
        <taxon>Eukaryota</taxon>
        <taxon>Metazoa</taxon>
        <taxon>Ecdysozoa</taxon>
        <taxon>Arthropoda</taxon>
        <taxon>Hexapoda</taxon>
        <taxon>Insecta</taxon>
        <taxon>Pterygota</taxon>
        <taxon>Neoptera</taxon>
        <taxon>Endopterygota</taxon>
        <taxon>Diptera</taxon>
        <taxon>Brachycera</taxon>
        <taxon>Muscomorpha</taxon>
        <taxon>Hippoboscoidea</taxon>
        <taxon>Glossinidae</taxon>
        <taxon>Glossina</taxon>
    </lineage>
</organism>
<dbReference type="SUPFAM" id="SSF50494">
    <property type="entry name" value="Trypsin-like serine proteases"/>
    <property type="match status" value="2"/>
</dbReference>
<dbReference type="SMART" id="SM00020">
    <property type="entry name" value="Tryp_SPc"/>
    <property type="match status" value="1"/>
</dbReference>
<name>A0A1A9WX92_9MUSC</name>
<dbReference type="STRING" id="37001.A0A1A9WX92"/>
<keyword evidence="8" id="KW-1185">Reference proteome</keyword>
<dbReference type="GO" id="GO:0004252">
    <property type="term" value="F:serine-type endopeptidase activity"/>
    <property type="evidence" value="ECO:0007669"/>
    <property type="project" value="InterPro"/>
</dbReference>
<proteinExistence type="predicted"/>
<keyword evidence="5" id="KW-0812">Transmembrane</keyword>
<evidence type="ECO:0000256" key="1">
    <source>
        <dbReference type="ARBA" id="ARBA00022670"/>
    </source>
</evidence>
<dbReference type="InterPro" id="IPR009003">
    <property type="entry name" value="Peptidase_S1_PA"/>
</dbReference>
<feature type="transmembrane region" description="Helical" evidence="5">
    <location>
        <begin position="249"/>
        <end position="269"/>
    </location>
</feature>
<keyword evidence="5" id="KW-0472">Membrane</keyword>
<feature type="domain" description="Peptidase S1" evidence="6">
    <location>
        <begin position="25"/>
        <end position="240"/>
    </location>
</feature>
<dbReference type="GO" id="GO:0006508">
    <property type="term" value="P:proteolysis"/>
    <property type="evidence" value="ECO:0007669"/>
    <property type="project" value="UniProtKB-KW"/>
</dbReference>
<keyword evidence="1" id="KW-0645">Protease</keyword>
<dbReference type="PANTHER" id="PTHR24276">
    <property type="entry name" value="POLYSERASE-RELATED"/>
    <property type="match status" value="1"/>
</dbReference>
<dbReference type="Proteomes" id="UP000091820">
    <property type="component" value="Unassembled WGS sequence"/>
</dbReference>
<evidence type="ECO:0000256" key="5">
    <source>
        <dbReference type="SAM" id="Phobius"/>
    </source>
</evidence>
<protein>
    <recommendedName>
        <fullName evidence="6">Peptidase S1 domain-containing protein</fullName>
    </recommendedName>
</protein>
<dbReference type="InterPro" id="IPR050430">
    <property type="entry name" value="Peptidase_S1"/>
</dbReference>
<accession>A0A1A9WX92</accession>
<sequence>MMRLLRPSFTVHHSLSQENHEYAKYVVSLRKQKEKIFGESHFCAGTIIKDDMILTAANCAMQTRHGRPLRYYKVIAGTPQLTAPSDSNDEKLWLFFEVYEISADFENIIDLAVIKITPAFTLGNDAVAIIQLDTNTYEGGEECYVGGWGDQKVGYDDYISFEKVTLLSDSTCAGKYPAHLDIVCASNSLDTECKMDWGGPLICSDKLTAVLVGSEYCGEKKPCIYTSVAKSLHWINKTVNELIMKTVSLLIKFVMFIIYLFLILFVNVANGGHFRDHVVQIQCREQSKLKCGGVIIGEHLILTAASCLGTTPNCLVVRLSKRKKIPVAYAARHSGFRWTKEYSTDNIALIKTKEELMFDKKAIIKIAARTPPPGTVCTMTDGQSKDCRKDSDWQDGYLCVVAKDRGQRMKRNAILPQKCQVKDGAAFICNDKLVAIASHSNCRLGQTFYPQVNHYREWIEFMDSQFQDDDTVEDISDLWWTRAGSDSKITTTTGKYGLLQIPLSYDEDDESYWNSDYDHDYAYYLPKSKTHLDANEDFKQSYDFGDDNSHNISEKGVAYKFRSQLYPVFIFSIVFTII</sequence>
<keyword evidence="3" id="KW-0720">Serine protease</keyword>
<keyword evidence="5" id="KW-1133">Transmembrane helix</keyword>
<evidence type="ECO:0000256" key="2">
    <source>
        <dbReference type="ARBA" id="ARBA00022801"/>
    </source>
</evidence>
<dbReference type="VEuPathDB" id="VectorBase:GBRI035757"/>
<dbReference type="Gene3D" id="2.40.10.10">
    <property type="entry name" value="Trypsin-like serine proteases"/>
    <property type="match status" value="4"/>
</dbReference>
<dbReference type="InterPro" id="IPR001254">
    <property type="entry name" value="Trypsin_dom"/>
</dbReference>
<dbReference type="AlphaFoldDB" id="A0A1A9WX92"/>
<reference evidence="7" key="2">
    <citation type="submission" date="2020-05" db="UniProtKB">
        <authorList>
            <consortium name="EnsemblMetazoa"/>
        </authorList>
    </citation>
    <scope>IDENTIFICATION</scope>
    <source>
        <strain evidence="7">IAEA</strain>
    </source>
</reference>
<dbReference type="InterPro" id="IPR043504">
    <property type="entry name" value="Peptidase_S1_PA_chymotrypsin"/>
</dbReference>
<evidence type="ECO:0000259" key="6">
    <source>
        <dbReference type="PROSITE" id="PS50240"/>
    </source>
</evidence>
<evidence type="ECO:0000256" key="4">
    <source>
        <dbReference type="ARBA" id="ARBA00023157"/>
    </source>
</evidence>
<dbReference type="PROSITE" id="PS50240">
    <property type="entry name" value="TRYPSIN_DOM"/>
    <property type="match status" value="1"/>
</dbReference>
<dbReference type="EnsemblMetazoa" id="GBRI035757-RA">
    <property type="protein sequence ID" value="GBRI035757-PA"/>
    <property type="gene ID" value="GBRI035757"/>
</dbReference>